<dbReference type="CDD" id="cd00041">
    <property type="entry name" value="CUB"/>
    <property type="match status" value="1"/>
</dbReference>
<evidence type="ECO:0000313" key="5">
    <source>
        <dbReference type="Proteomes" id="UP001153714"/>
    </source>
</evidence>
<organism evidence="4 5">
    <name type="scientific">Diatraea saccharalis</name>
    <name type="common">sugarcane borer</name>
    <dbReference type="NCBI Taxonomy" id="40085"/>
    <lineage>
        <taxon>Eukaryota</taxon>
        <taxon>Metazoa</taxon>
        <taxon>Ecdysozoa</taxon>
        <taxon>Arthropoda</taxon>
        <taxon>Hexapoda</taxon>
        <taxon>Insecta</taxon>
        <taxon>Pterygota</taxon>
        <taxon>Neoptera</taxon>
        <taxon>Endopterygota</taxon>
        <taxon>Lepidoptera</taxon>
        <taxon>Glossata</taxon>
        <taxon>Ditrysia</taxon>
        <taxon>Pyraloidea</taxon>
        <taxon>Crambidae</taxon>
        <taxon>Crambinae</taxon>
        <taxon>Diatraea</taxon>
    </lineage>
</organism>
<gene>
    <name evidence="4" type="ORF">DIATSA_LOCUS2724</name>
</gene>
<keyword evidence="1" id="KW-1015">Disulfide bond</keyword>
<name>A0A9N9WBX6_9NEOP</name>
<dbReference type="Proteomes" id="UP001153714">
    <property type="component" value="Chromosome 12"/>
</dbReference>
<comment type="caution">
    <text evidence="2">Lacks conserved residue(s) required for the propagation of feature annotation.</text>
</comment>
<dbReference type="PROSITE" id="PS01180">
    <property type="entry name" value="CUB"/>
    <property type="match status" value="1"/>
</dbReference>
<reference evidence="4" key="1">
    <citation type="submission" date="2021-12" db="EMBL/GenBank/DDBJ databases">
        <authorList>
            <person name="King R."/>
        </authorList>
    </citation>
    <scope>NUCLEOTIDE SEQUENCE</scope>
</reference>
<dbReference type="SUPFAM" id="SSF49854">
    <property type="entry name" value="Spermadhesin, CUB domain"/>
    <property type="match status" value="1"/>
</dbReference>
<protein>
    <recommendedName>
        <fullName evidence="3">CUB domain-containing protein</fullName>
    </recommendedName>
</protein>
<dbReference type="InterPro" id="IPR000436">
    <property type="entry name" value="Sushi_SCR_CCP_dom"/>
</dbReference>
<dbReference type="Gene3D" id="2.10.70.10">
    <property type="entry name" value="Complement Module, domain 1"/>
    <property type="match status" value="1"/>
</dbReference>
<dbReference type="SMART" id="SM00032">
    <property type="entry name" value="CCP"/>
    <property type="match status" value="1"/>
</dbReference>
<dbReference type="SUPFAM" id="SSF57535">
    <property type="entry name" value="Complement control module/SCR domain"/>
    <property type="match status" value="1"/>
</dbReference>
<evidence type="ECO:0000313" key="4">
    <source>
        <dbReference type="EMBL" id="CAG9784646.1"/>
    </source>
</evidence>
<dbReference type="SMART" id="SM00042">
    <property type="entry name" value="CUB"/>
    <property type="match status" value="1"/>
</dbReference>
<proteinExistence type="predicted"/>
<accession>A0A9N9WBX6</accession>
<reference evidence="4" key="2">
    <citation type="submission" date="2022-10" db="EMBL/GenBank/DDBJ databases">
        <authorList>
            <consortium name="ENA_rothamsted_submissions"/>
            <consortium name="culmorum"/>
            <person name="King R."/>
        </authorList>
    </citation>
    <scope>NUCLEOTIDE SEQUENCE</scope>
</reference>
<dbReference type="InterPro" id="IPR035914">
    <property type="entry name" value="Sperma_CUB_dom_sf"/>
</dbReference>
<sequence length="271" mass="30868">MELLTPNLFGRVIMTDRQRKTDNRVDPDNELAMKVSLSACVWTTFMDEGKHIYLNTLSVHYCNREVQVAVSGEDSEGYIRTPGYPNFYVGDVCRWRLRASPEQHIRVTLLDVSLRSVGPFEDSCVDYVSVQDSNGDSMLSSCEQVDLPLRLTAATNVVDVLVEAKSKGAYPKRGVLLHYKSIGCVTLPAPSNGYLVYRNEEVAHYMCNVNHVFIDTRQRARLLWCYDDNRWNDTVPFCIDDYSAFGLRCVRAIVPNSNVCHSRVRKTRVLK</sequence>
<dbReference type="InterPro" id="IPR035976">
    <property type="entry name" value="Sushi/SCR/CCP_sf"/>
</dbReference>
<dbReference type="CDD" id="cd00033">
    <property type="entry name" value="CCP"/>
    <property type="match status" value="1"/>
</dbReference>
<evidence type="ECO:0000256" key="2">
    <source>
        <dbReference type="PROSITE-ProRule" id="PRU00059"/>
    </source>
</evidence>
<dbReference type="OrthoDB" id="6431754at2759"/>
<dbReference type="AlphaFoldDB" id="A0A9N9WBX6"/>
<dbReference type="InterPro" id="IPR000859">
    <property type="entry name" value="CUB_dom"/>
</dbReference>
<feature type="domain" description="CUB" evidence="3">
    <location>
        <begin position="62"/>
        <end position="182"/>
    </location>
</feature>
<dbReference type="EMBL" id="OU893343">
    <property type="protein sequence ID" value="CAG9784646.1"/>
    <property type="molecule type" value="Genomic_DNA"/>
</dbReference>
<keyword evidence="5" id="KW-1185">Reference proteome</keyword>
<evidence type="ECO:0000256" key="1">
    <source>
        <dbReference type="ARBA" id="ARBA00023157"/>
    </source>
</evidence>
<dbReference type="Pfam" id="PF00431">
    <property type="entry name" value="CUB"/>
    <property type="match status" value="1"/>
</dbReference>
<dbReference type="Gene3D" id="2.60.120.290">
    <property type="entry name" value="Spermadhesin, CUB domain"/>
    <property type="match status" value="1"/>
</dbReference>
<evidence type="ECO:0000259" key="3">
    <source>
        <dbReference type="PROSITE" id="PS01180"/>
    </source>
</evidence>